<feature type="transmembrane region" description="Helical" evidence="2">
    <location>
        <begin position="85"/>
        <end position="111"/>
    </location>
</feature>
<dbReference type="CDD" id="cd07341">
    <property type="entry name" value="M56_BlaR1_MecR1_like"/>
    <property type="match status" value="1"/>
</dbReference>
<dbReference type="RefSeq" id="WP_378256258.1">
    <property type="nucleotide sequence ID" value="NZ_JBHSJV010000001.1"/>
</dbReference>
<evidence type="ECO:0000256" key="1">
    <source>
        <dbReference type="SAM" id="Coils"/>
    </source>
</evidence>
<feature type="transmembrane region" description="Helical" evidence="2">
    <location>
        <begin position="180"/>
        <end position="199"/>
    </location>
</feature>
<protein>
    <submittedName>
        <fullName evidence="5">M56 family metallopeptidase</fullName>
    </submittedName>
</protein>
<feature type="transmembrane region" description="Helical" evidence="2">
    <location>
        <begin position="132"/>
        <end position="151"/>
    </location>
</feature>
<keyword evidence="2" id="KW-1133">Transmembrane helix</keyword>
<evidence type="ECO:0000256" key="2">
    <source>
        <dbReference type="SAM" id="Phobius"/>
    </source>
</evidence>
<dbReference type="InterPro" id="IPR052173">
    <property type="entry name" value="Beta-lactam_resp_regulator"/>
</dbReference>
<proteinExistence type="predicted"/>
<dbReference type="Pfam" id="PF03544">
    <property type="entry name" value="TonB_C"/>
    <property type="match status" value="1"/>
</dbReference>
<dbReference type="Gene3D" id="3.30.1150.10">
    <property type="match status" value="1"/>
</dbReference>
<dbReference type="PANTHER" id="PTHR34978">
    <property type="entry name" value="POSSIBLE SENSOR-TRANSDUCER PROTEIN BLAR"/>
    <property type="match status" value="1"/>
</dbReference>
<evidence type="ECO:0000259" key="4">
    <source>
        <dbReference type="Pfam" id="PF05569"/>
    </source>
</evidence>
<comment type="caution">
    <text evidence="5">The sequence shown here is derived from an EMBL/GenBank/DDBJ whole genome shotgun (WGS) entry which is preliminary data.</text>
</comment>
<feature type="coiled-coil region" evidence="1">
    <location>
        <begin position="302"/>
        <end position="332"/>
    </location>
</feature>
<keyword evidence="6" id="KW-1185">Reference proteome</keyword>
<feature type="transmembrane region" description="Helical" evidence="2">
    <location>
        <begin position="36"/>
        <end position="54"/>
    </location>
</feature>
<dbReference type="PANTHER" id="PTHR34978:SF3">
    <property type="entry name" value="SLR0241 PROTEIN"/>
    <property type="match status" value="1"/>
</dbReference>
<evidence type="ECO:0000313" key="6">
    <source>
        <dbReference type="Proteomes" id="UP001597459"/>
    </source>
</evidence>
<dbReference type="EMBL" id="JBHULX010000002">
    <property type="protein sequence ID" value="MFD2589820.1"/>
    <property type="molecule type" value="Genomic_DNA"/>
</dbReference>
<gene>
    <name evidence="5" type="ORF">ACFSTE_03195</name>
</gene>
<feature type="transmembrane region" description="Helical" evidence="2">
    <location>
        <begin position="6"/>
        <end position="24"/>
    </location>
</feature>
<keyword evidence="2" id="KW-0472">Membrane</keyword>
<feature type="domain" description="TonB C-terminal" evidence="3">
    <location>
        <begin position="402"/>
        <end position="473"/>
    </location>
</feature>
<organism evidence="5 6">
    <name type="scientific">Aquimarina hainanensis</name>
    <dbReference type="NCBI Taxonomy" id="1578017"/>
    <lineage>
        <taxon>Bacteria</taxon>
        <taxon>Pseudomonadati</taxon>
        <taxon>Bacteroidota</taxon>
        <taxon>Flavobacteriia</taxon>
        <taxon>Flavobacteriales</taxon>
        <taxon>Flavobacteriaceae</taxon>
        <taxon>Aquimarina</taxon>
    </lineage>
</organism>
<evidence type="ECO:0000259" key="3">
    <source>
        <dbReference type="Pfam" id="PF03544"/>
    </source>
</evidence>
<sequence>MMVYYVFQTLIFQLLFLAVYELFLRKETFFNANRGYLLLTPILSLLMPFVHIGMVKQTIPDQYVIALPEILLTGDPVTEHSYPGLFAWIFSIEVWGYVWGGGALVCLLLFVWKLYKILKMKQNGEITRTADIHLVSLPDTAIAFSFLHLIFMGKKIPATQREHILLHEKVHADQYHSLDLLFFELLRVFFWFNPLLYLYQKRITVLHEYIADAKAVKLKGKKEYYQTMLSQVFQIEKISFINTFFNHSLIKKRIIMLQKSKSRKIVQLKYLILVPLILGMVVYTSCTQETMAQGGEMTGDQHKKVSTMMQRIEDLKEEMQKQGNMTEEEEKALKLLLLYTTEGSLKNPFFNDVHDLVEIPFGVIDKVPVYPGCEGMTKEETKKCFSQKLSAFVSSEFDTGIAERNNLTGEQKVAVHFKIDKTGKVGGLKIKTDSEELRKEAVRLMKALPVMIPGEQDGVKIGVAYTLPIKFTIKK</sequence>
<evidence type="ECO:0000313" key="5">
    <source>
        <dbReference type="EMBL" id="MFD2589820.1"/>
    </source>
</evidence>
<dbReference type="InterPro" id="IPR037682">
    <property type="entry name" value="TonB_C"/>
</dbReference>
<name>A0ABW5N2J6_9FLAO</name>
<dbReference type="InterPro" id="IPR008756">
    <property type="entry name" value="Peptidase_M56"/>
</dbReference>
<keyword evidence="2" id="KW-0812">Transmembrane</keyword>
<dbReference type="Pfam" id="PF05569">
    <property type="entry name" value="Peptidase_M56"/>
    <property type="match status" value="1"/>
</dbReference>
<feature type="transmembrane region" description="Helical" evidence="2">
    <location>
        <begin position="265"/>
        <end position="283"/>
    </location>
</feature>
<keyword evidence="1" id="KW-0175">Coiled coil</keyword>
<dbReference type="Proteomes" id="UP001597459">
    <property type="component" value="Unassembled WGS sequence"/>
</dbReference>
<dbReference type="SUPFAM" id="SSF74653">
    <property type="entry name" value="TolA/TonB C-terminal domain"/>
    <property type="match status" value="1"/>
</dbReference>
<feature type="domain" description="Peptidase M56" evidence="4">
    <location>
        <begin position="155"/>
        <end position="257"/>
    </location>
</feature>
<accession>A0ABW5N2J6</accession>
<reference evidence="6" key="1">
    <citation type="journal article" date="2019" name="Int. J. Syst. Evol. Microbiol.">
        <title>The Global Catalogue of Microorganisms (GCM) 10K type strain sequencing project: providing services to taxonomists for standard genome sequencing and annotation.</title>
        <authorList>
            <consortium name="The Broad Institute Genomics Platform"/>
            <consortium name="The Broad Institute Genome Sequencing Center for Infectious Disease"/>
            <person name="Wu L."/>
            <person name="Ma J."/>
        </authorList>
    </citation>
    <scope>NUCLEOTIDE SEQUENCE [LARGE SCALE GENOMIC DNA]</scope>
    <source>
        <strain evidence="6">KCTC 42423</strain>
    </source>
</reference>